<comment type="caution">
    <text evidence="2">The sequence shown here is derived from an EMBL/GenBank/DDBJ whole genome shotgun (WGS) entry which is preliminary data.</text>
</comment>
<organism evidence="2 3">
    <name type="scientific">Rhododendron griersonianum</name>
    <dbReference type="NCBI Taxonomy" id="479676"/>
    <lineage>
        <taxon>Eukaryota</taxon>
        <taxon>Viridiplantae</taxon>
        <taxon>Streptophyta</taxon>
        <taxon>Embryophyta</taxon>
        <taxon>Tracheophyta</taxon>
        <taxon>Spermatophyta</taxon>
        <taxon>Magnoliopsida</taxon>
        <taxon>eudicotyledons</taxon>
        <taxon>Gunneridae</taxon>
        <taxon>Pentapetalae</taxon>
        <taxon>asterids</taxon>
        <taxon>Ericales</taxon>
        <taxon>Ericaceae</taxon>
        <taxon>Ericoideae</taxon>
        <taxon>Rhodoreae</taxon>
        <taxon>Rhododendron</taxon>
    </lineage>
</organism>
<evidence type="ECO:0000256" key="1">
    <source>
        <dbReference type="SAM" id="MobiDB-lite"/>
    </source>
</evidence>
<proteinExistence type="predicted"/>
<accession>A0AAV6HUB9</accession>
<reference evidence="2 3" key="1">
    <citation type="submission" date="2020-08" db="EMBL/GenBank/DDBJ databases">
        <title>Plant Genome Project.</title>
        <authorList>
            <person name="Zhang R.-G."/>
        </authorList>
    </citation>
    <scope>NUCLEOTIDE SEQUENCE [LARGE SCALE GENOMIC DNA]</scope>
    <source>
        <strain evidence="2">WSP0</strain>
        <tissue evidence="2">Leaf</tissue>
    </source>
</reference>
<protein>
    <submittedName>
        <fullName evidence="2">Uncharacterized protein</fullName>
    </submittedName>
</protein>
<keyword evidence="3" id="KW-1185">Reference proteome</keyword>
<dbReference type="EMBL" id="JACTNZ010000013">
    <property type="protein sequence ID" value="KAG5517564.1"/>
    <property type="molecule type" value="Genomic_DNA"/>
</dbReference>
<dbReference type="Proteomes" id="UP000823749">
    <property type="component" value="Chromosome 13"/>
</dbReference>
<dbReference type="AlphaFoldDB" id="A0AAV6HUB9"/>
<gene>
    <name evidence="2" type="ORF">RHGRI_038084</name>
</gene>
<sequence>MIADEDLFDDPVAASHLPRLLSIHPFSAPDSDLTYRSHFLLHDPSDAMGLLVLPQPKSKPECELKPRKLRQNGVSDEQPIDSKLVLPDHDS</sequence>
<name>A0AAV6HUB9_9ERIC</name>
<evidence type="ECO:0000313" key="2">
    <source>
        <dbReference type="EMBL" id="KAG5517564.1"/>
    </source>
</evidence>
<feature type="region of interest" description="Disordered" evidence="1">
    <location>
        <begin position="57"/>
        <end position="91"/>
    </location>
</feature>
<evidence type="ECO:0000313" key="3">
    <source>
        <dbReference type="Proteomes" id="UP000823749"/>
    </source>
</evidence>